<keyword evidence="3 12" id="KW-0812">Transmembrane</keyword>
<evidence type="ECO:0000256" key="5">
    <source>
        <dbReference type="ARBA" id="ARBA00022989"/>
    </source>
</evidence>
<dbReference type="InterPro" id="IPR003780">
    <property type="entry name" value="COX15/CtaA_fam"/>
</dbReference>
<sequence length="340" mass="36700">MAAATAVRAGTGREGGRMRRVLWLALLLVCIVVPLGAYVRLSDAGLGCPDWPGCYGRLSPLHAAPLIQEQHAANPDGPVSMAKAWKEMSHRYLAASLGLLLLALNVLAWRQRRLRGWAALLLLLVCAQGALGMWTVTLLLKPAIVSAHLLGGMTLAALLAACCWWQRRLPQRHAVGVASFTLALLLPLLLLLQIALGGWVSSNYAALACQGFPACNGEWWPAGQWHGAFHLLRELGEGPDGTPLLSSHLLTIHWVHRLGAALVSLLLLWLALRLWRQPPLRPLLCLLLGSWLLQLALGVGNVLLQLPLALAVAHNAGAMLLLIVATLLLLSLDPAPRRTR</sequence>
<evidence type="ECO:0000256" key="11">
    <source>
        <dbReference type="ARBA" id="ARBA00023444"/>
    </source>
</evidence>
<comment type="caution">
    <text evidence="13">The sequence shown here is derived from an EMBL/GenBank/DDBJ whole genome shotgun (WGS) entry which is preliminary data.</text>
</comment>
<organism evidence="13 14">
    <name type="scientific">Vogesella indigofera</name>
    <name type="common">Pseudomonas indigofera</name>
    <dbReference type="NCBI Taxonomy" id="45465"/>
    <lineage>
        <taxon>Bacteria</taxon>
        <taxon>Pseudomonadati</taxon>
        <taxon>Pseudomonadota</taxon>
        <taxon>Betaproteobacteria</taxon>
        <taxon>Neisseriales</taxon>
        <taxon>Chromobacteriaceae</taxon>
        <taxon>Vogesella</taxon>
    </lineage>
</organism>
<evidence type="ECO:0000256" key="1">
    <source>
        <dbReference type="ARBA" id="ARBA00004141"/>
    </source>
</evidence>
<feature type="transmembrane region" description="Helical" evidence="12">
    <location>
        <begin position="21"/>
        <end position="41"/>
    </location>
</feature>
<dbReference type="EMBL" id="RBID01000019">
    <property type="protein sequence ID" value="RKQ53309.1"/>
    <property type="molecule type" value="Genomic_DNA"/>
</dbReference>
<comment type="subcellular location">
    <subcellularLocation>
        <location evidence="1">Membrane</location>
        <topology evidence="1">Multi-pass membrane protein</topology>
    </subcellularLocation>
</comment>
<feature type="transmembrane region" description="Helical" evidence="12">
    <location>
        <begin position="143"/>
        <end position="165"/>
    </location>
</feature>
<evidence type="ECO:0000256" key="7">
    <source>
        <dbReference type="ARBA" id="ARBA00023004"/>
    </source>
</evidence>
<protein>
    <submittedName>
        <fullName evidence="13">Cytochrome c oxidase assembly protein subunit 15</fullName>
    </submittedName>
</protein>
<evidence type="ECO:0000313" key="14">
    <source>
        <dbReference type="Proteomes" id="UP000279384"/>
    </source>
</evidence>
<reference evidence="13 14" key="1">
    <citation type="submission" date="2018-10" db="EMBL/GenBank/DDBJ databases">
        <title>Genomic Encyclopedia of Type Strains, Phase IV (KMG-IV): sequencing the most valuable type-strain genomes for metagenomic binning, comparative biology and taxonomic classification.</title>
        <authorList>
            <person name="Goeker M."/>
        </authorList>
    </citation>
    <scope>NUCLEOTIDE SEQUENCE [LARGE SCALE GENOMIC DNA]</scope>
    <source>
        <strain evidence="13 14">DSM 3303</strain>
    </source>
</reference>
<evidence type="ECO:0000256" key="8">
    <source>
        <dbReference type="ARBA" id="ARBA00023133"/>
    </source>
</evidence>
<feature type="transmembrane region" description="Helical" evidence="12">
    <location>
        <begin position="284"/>
        <end position="304"/>
    </location>
</feature>
<evidence type="ECO:0000256" key="10">
    <source>
        <dbReference type="ARBA" id="ARBA00023157"/>
    </source>
</evidence>
<dbReference type="Proteomes" id="UP000279384">
    <property type="component" value="Unassembled WGS sequence"/>
</dbReference>
<gene>
    <name evidence="13" type="ORF">C8E02_3244</name>
</gene>
<keyword evidence="6" id="KW-0560">Oxidoreductase</keyword>
<evidence type="ECO:0000313" key="13">
    <source>
        <dbReference type="EMBL" id="RKQ53309.1"/>
    </source>
</evidence>
<dbReference type="AlphaFoldDB" id="A0A495AX47"/>
<keyword evidence="10" id="KW-1015">Disulfide bond</keyword>
<dbReference type="GO" id="GO:0016491">
    <property type="term" value="F:oxidoreductase activity"/>
    <property type="evidence" value="ECO:0007669"/>
    <property type="project" value="UniProtKB-KW"/>
</dbReference>
<comment type="pathway">
    <text evidence="11">Porphyrin-containing compound metabolism.</text>
</comment>
<name>A0A495AX47_VOGIN</name>
<feature type="transmembrane region" description="Helical" evidence="12">
    <location>
        <begin position="310"/>
        <end position="332"/>
    </location>
</feature>
<proteinExistence type="predicted"/>
<dbReference type="Pfam" id="PF02628">
    <property type="entry name" value="COX15-CtaA"/>
    <property type="match status" value="1"/>
</dbReference>
<keyword evidence="2" id="KW-1003">Cell membrane</keyword>
<evidence type="ECO:0000256" key="12">
    <source>
        <dbReference type="SAM" id="Phobius"/>
    </source>
</evidence>
<evidence type="ECO:0000256" key="2">
    <source>
        <dbReference type="ARBA" id="ARBA00022475"/>
    </source>
</evidence>
<evidence type="ECO:0000256" key="4">
    <source>
        <dbReference type="ARBA" id="ARBA00022723"/>
    </source>
</evidence>
<dbReference type="GO" id="GO:0006784">
    <property type="term" value="P:heme A biosynthetic process"/>
    <property type="evidence" value="ECO:0007669"/>
    <property type="project" value="InterPro"/>
</dbReference>
<feature type="transmembrane region" description="Helical" evidence="12">
    <location>
        <begin position="254"/>
        <end position="272"/>
    </location>
</feature>
<evidence type="ECO:0000256" key="6">
    <source>
        <dbReference type="ARBA" id="ARBA00023002"/>
    </source>
</evidence>
<dbReference type="GO" id="GO:0046872">
    <property type="term" value="F:metal ion binding"/>
    <property type="evidence" value="ECO:0007669"/>
    <property type="project" value="UniProtKB-KW"/>
</dbReference>
<keyword evidence="4" id="KW-0479">Metal-binding</keyword>
<dbReference type="InterPro" id="IPR050450">
    <property type="entry name" value="COX15/CtaA_HemeA_synthase"/>
</dbReference>
<dbReference type="PANTHER" id="PTHR35457">
    <property type="entry name" value="HEME A SYNTHASE"/>
    <property type="match status" value="1"/>
</dbReference>
<dbReference type="PANTHER" id="PTHR35457:SF1">
    <property type="entry name" value="HEME A SYNTHASE"/>
    <property type="match status" value="1"/>
</dbReference>
<keyword evidence="5 12" id="KW-1133">Transmembrane helix</keyword>
<feature type="transmembrane region" description="Helical" evidence="12">
    <location>
        <begin position="92"/>
        <end position="109"/>
    </location>
</feature>
<accession>A0A495AX47</accession>
<dbReference type="GO" id="GO:0016020">
    <property type="term" value="C:membrane"/>
    <property type="evidence" value="ECO:0007669"/>
    <property type="project" value="UniProtKB-SubCell"/>
</dbReference>
<feature type="transmembrane region" description="Helical" evidence="12">
    <location>
        <begin position="116"/>
        <end position="137"/>
    </location>
</feature>
<evidence type="ECO:0000256" key="9">
    <source>
        <dbReference type="ARBA" id="ARBA00023136"/>
    </source>
</evidence>
<evidence type="ECO:0000256" key="3">
    <source>
        <dbReference type="ARBA" id="ARBA00022692"/>
    </source>
</evidence>
<feature type="transmembrane region" description="Helical" evidence="12">
    <location>
        <begin position="177"/>
        <end position="196"/>
    </location>
</feature>
<keyword evidence="7" id="KW-0408">Iron</keyword>
<keyword evidence="8" id="KW-0350">Heme biosynthesis</keyword>
<keyword evidence="9 12" id="KW-0472">Membrane</keyword>